<comment type="caution">
    <text evidence="5">The sequence shown here is derived from an EMBL/GenBank/DDBJ whole genome shotgun (WGS) entry which is preliminary data.</text>
</comment>
<evidence type="ECO:0000313" key="6">
    <source>
        <dbReference type="Proteomes" id="UP000309992"/>
    </source>
</evidence>
<keyword evidence="2" id="KW-0547">Nucleotide-binding</keyword>
<dbReference type="SMART" id="SM00382">
    <property type="entry name" value="AAA"/>
    <property type="match status" value="1"/>
</dbReference>
<evidence type="ECO:0000256" key="3">
    <source>
        <dbReference type="ARBA" id="ARBA00022840"/>
    </source>
</evidence>
<dbReference type="Pfam" id="PF00005">
    <property type="entry name" value="ABC_tran"/>
    <property type="match status" value="1"/>
</dbReference>
<dbReference type="PANTHER" id="PTHR42788:SF13">
    <property type="entry name" value="ALIPHATIC SULFONATES IMPORT ATP-BINDING PROTEIN SSUB"/>
    <property type="match status" value="1"/>
</dbReference>
<dbReference type="Gene3D" id="3.40.50.300">
    <property type="entry name" value="P-loop containing nucleotide triphosphate hydrolases"/>
    <property type="match status" value="1"/>
</dbReference>
<gene>
    <name evidence="5" type="ORF">FCN18_35105</name>
</gene>
<protein>
    <submittedName>
        <fullName evidence="5">ABC transporter ATP-binding protein</fullName>
    </submittedName>
</protein>
<dbReference type="PROSITE" id="PS00211">
    <property type="entry name" value="ABC_TRANSPORTER_1"/>
    <property type="match status" value="1"/>
</dbReference>
<evidence type="ECO:0000256" key="2">
    <source>
        <dbReference type="ARBA" id="ARBA00022741"/>
    </source>
</evidence>
<accession>A0ABY2RTZ1</accession>
<dbReference type="InterPro" id="IPR003439">
    <property type="entry name" value="ABC_transporter-like_ATP-bd"/>
</dbReference>
<dbReference type="CDD" id="cd03293">
    <property type="entry name" value="ABC_NrtD_SsuB_transporters"/>
    <property type="match status" value="1"/>
</dbReference>
<reference evidence="5 6" key="1">
    <citation type="journal article" date="2015" name="Antonie Van Leeuwenhoek">
        <title>Prauserella endophytica sp. nov., an endophytic actinobacterium isolated from Tamarix taklamakanensis.</title>
        <authorList>
            <person name="Liu J.M."/>
            <person name="Habden X."/>
            <person name="Guo L."/>
            <person name="Tuo L."/>
            <person name="Jiang Z.K."/>
            <person name="Liu S.W."/>
            <person name="Liu X.F."/>
            <person name="Chen L."/>
            <person name="Li R.F."/>
            <person name="Zhang Y.Q."/>
            <person name="Sun C.H."/>
        </authorList>
    </citation>
    <scope>NUCLEOTIDE SEQUENCE [LARGE SCALE GENOMIC DNA]</scope>
    <source>
        <strain evidence="5 6">CGMCC 4.7182</strain>
    </source>
</reference>
<organism evidence="5 6">
    <name type="scientific">Prauserella endophytica</name>
    <dbReference type="NCBI Taxonomy" id="1592324"/>
    <lineage>
        <taxon>Bacteria</taxon>
        <taxon>Bacillati</taxon>
        <taxon>Actinomycetota</taxon>
        <taxon>Actinomycetes</taxon>
        <taxon>Pseudonocardiales</taxon>
        <taxon>Pseudonocardiaceae</taxon>
        <taxon>Prauserella</taxon>
        <taxon>Prauserella coralliicola group</taxon>
    </lineage>
</organism>
<dbReference type="RefSeq" id="WP_112274900.1">
    <property type="nucleotide sequence ID" value="NZ_SWMS01000036.1"/>
</dbReference>
<dbReference type="EMBL" id="SWMS01000036">
    <property type="protein sequence ID" value="TKG60496.1"/>
    <property type="molecule type" value="Genomic_DNA"/>
</dbReference>
<dbReference type="InterPro" id="IPR017871">
    <property type="entry name" value="ABC_transporter-like_CS"/>
</dbReference>
<dbReference type="InterPro" id="IPR027417">
    <property type="entry name" value="P-loop_NTPase"/>
</dbReference>
<proteinExistence type="predicted"/>
<dbReference type="PROSITE" id="PS50893">
    <property type="entry name" value="ABC_TRANSPORTER_2"/>
    <property type="match status" value="1"/>
</dbReference>
<evidence type="ECO:0000313" key="5">
    <source>
        <dbReference type="EMBL" id="TKG60496.1"/>
    </source>
</evidence>
<keyword evidence="1" id="KW-0813">Transport</keyword>
<dbReference type="GO" id="GO:0005524">
    <property type="term" value="F:ATP binding"/>
    <property type="evidence" value="ECO:0007669"/>
    <property type="project" value="UniProtKB-KW"/>
</dbReference>
<dbReference type="SUPFAM" id="SSF52540">
    <property type="entry name" value="P-loop containing nucleoside triphosphate hydrolases"/>
    <property type="match status" value="1"/>
</dbReference>
<sequence length="262" mass="28662">MTDRQAKLRFEGVHKSFHTRRGEVTALSPIDLTVYQGDFIALVGPSGCGKSTLLMIAAGLEAASGGTVLADGAPMREPGPDRCVVFQRFALFPTKTVTGNVEYGLRMTGVPKAERRERVRETLGMVGLSAFADAYPHELSGGMQQRAALARSIVMRPDVLLMDEPFGALDAQTRIIMQEEIARIARDLGLTVLLVTHSVEEAVYLCNRIIVLTARPGAIKHEFTVDDDWSHHSVDEAMAQPGFGSLQRTVWNAVREEITSVQ</sequence>
<dbReference type="Proteomes" id="UP000309992">
    <property type="component" value="Unassembled WGS sequence"/>
</dbReference>
<feature type="domain" description="ABC transporter" evidence="4">
    <location>
        <begin position="8"/>
        <end position="241"/>
    </location>
</feature>
<dbReference type="InterPro" id="IPR003593">
    <property type="entry name" value="AAA+_ATPase"/>
</dbReference>
<keyword evidence="6" id="KW-1185">Reference proteome</keyword>
<keyword evidence="3 5" id="KW-0067">ATP-binding</keyword>
<evidence type="ECO:0000259" key="4">
    <source>
        <dbReference type="PROSITE" id="PS50893"/>
    </source>
</evidence>
<name>A0ABY2RTZ1_9PSEU</name>
<dbReference type="PANTHER" id="PTHR42788">
    <property type="entry name" value="TAURINE IMPORT ATP-BINDING PROTEIN-RELATED"/>
    <property type="match status" value="1"/>
</dbReference>
<dbReference type="InterPro" id="IPR050166">
    <property type="entry name" value="ABC_transporter_ATP-bind"/>
</dbReference>
<evidence type="ECO:0000256" key="1">
    <source>
        <dbReference type="ARBA" id="ARBA00022448"/>
    </source>
</evidence>